<proteinExistence type="predicted"/>
<feature type="transmembrane region" description="Helical" evidence="2">
    <location>
        <begin position="20"/>
        <end position="42"/>
    </location>
</feature>
<feature type="region of interest" description="Disordered" evidence="1">
    <location>
        <begin position="263"/>
        <end position="289"/>
    </location>
</feature>
<dbReference type="AlphaFoldDB" id="A0A317ZWF3"/>
<reference evidence="3 4" key="1">
    <citation type="submission" date="2018-05" db="EMBL/GenBank/DDBJ databases">
        <title>Genetic diversity of glacier-inhabiting Cryobacterium bacteria in China and description of Cryobacterium mengkeensis sp. nov. and Arthrobacter glacialis sp. nov.</title>
        <authorList>
            <person name="Liu Q."/>
            <person name="Xin Y.-H."/>
        </authorList>
    </citation>
    <scope>NUCLEOTIDE SEQUENCE [LARGE SCALE GENOMIC DNA]</scope>
    <source>
        <strain evidence="3 4">SK-1</strain>
    </source>
</reference>
<keyword evidence="2" id="KW-0812">Transmembrane</keyword>
<evidence type="ECO:0000313" key="3">
    <source>
        <dbReference type="EMBL" id="PXA68944.1"/>
    </source>
</evidence>
<evidence type="ECO:0000256" key="2">
    <source>
        <dbReference type="SAM" id="Phobius"/>
    </source>
</evidence>
<organism evidence="3 4">
    <name type="scientific">Cryobacterium arcticum</name>
    <dbReference type="NCBI Taxonomy" id="670052"/>
    <lineage>
        <taxon>Bacteria</taxon>
        <taxon>Bacillati</taxon>
        <taxon>Actinomycetota</taxon>
        <taxon>Actinomycetes</taxon>
        <taxon>Micrococcales</taxon>
        <taxon>Microbacteriaceae</taxon>
        <taxon>Cryobacterium</taxon>
    </lineage>
</organism>
<evidence type="ECO:0000313" key="4">
    <source>
        <dbReference type="Proteomes" id="UP000246722"/>
    </source>
</evidence>
<comment type="caution">
    <text evidence="3">The sequence shown here is derived from an EMBL/GenBank/DDBJ whole genome shotgun (WGS) entry which is preliminary data.</text>
</comment>
<evidence type="ECO:0000256" key="1">
    <source>
        <dbReference type="SAM" id="MobiDB-lite"/>
    </source>
</evidence>
<accession>A0A317ZWF3</accession>
<dbReference type="EMBL" id="QHLY01000012">
    <property type="protein sequence ID" value="PXA68944.1"/>
    <property type="molecule type" value="Genomic_DNA"/>
</dbReference>
<dbReference type="OrthoDB" id="36432at2"/>
<name>A0A317ZWF3_9MICO</name>
<keyword evidence="2" id="KW-0472">Membrane</keyword>
<keyword evidence="2" id="KW-1133">Transmembrane helix</keyword>
<keyword evidence="4" id="KW-1185">Reference proteome</keyword>
<dbReference type="Proteomes" id="UP000246722">
    <property type="component" value="Unassembled WGS sequence"/>
</dbReference>
<protein>
    <submittedName>
        <fullName evidence="3">Uncharacterized protein</fullName>
    </submittedName>
</protein>
<sequence length="590" mass="61940">MVRRMLGRPHARDREAGIALPMVIGTGMVMLILVTSALAFSVSGLVKASSDQNWSAASSAAYAGVEEYESRLANDNAYMIYGNTAAPFSNTSALTLPTGPQTNPAFGVGASGTWGAVEGSGGRATYRYEVDTSKYSSSGILRIRSTGRVGQATRTIVANLKQQGFIDFLYFTDYEIEDPDQNGDDVATCVKYAWQGRPTPTPPTSACSDIAFGNSDVINGPMHSNDTIRACDATFNGIVTTANNPPTGLRYLKQDSNGSSCSGQVFSKGNPTYSPKVGMPQTNSEMKSETRSDLPIAVVAMPGCLYTGPTKITLTSDGKMTVRSPWTKKTNVAGEPAISGTTPARCGTPGNVTNGLASTTGATVDVLDRNLIFVQNVPTAAGNPNTWPASGADMYPASYTNAVCAAGNGIGYPMSGEYVASVAGSYGCRNGDLFVSGALSGAMTLAAENYVYVTGDITYVSAQDDILGLVGQNAVWVWNPVKVSGGSYSTLLGNDRTISAAILSVAHTFQVQNYNRGGTQGTLTVKGAISQKFRGIVRSGSNGYTKAYLYDDRFRYIAPPKFLSPVSTTYGVNVVVEVKPAFTAAGVPIP</sequence>
<feature type="compositionally biased region" description="Polar residues" evidence="1">
    <location>
        <begin position="263"/>
        <end position="273"/>
    </location>
</feature>
<gene>
    <name evidence="3" type="ORF">CTB96_19170</name>
</gene>